<dbReference type="UniPathway" id="UPA00989"/>
<dbReference type="InterPro" id="IPR055361">
    <property type="entry name" value="tRNA_methyltr_TrmB_bact"/>
</dbReference>
<sequence length="230" mass="25675">MGRGRYPARLRVAPPSADLAARYLRVWPSRELYHNPSAFPLLSSSGLFGNQRPLELDIGCATGDLLLALAAANPEVNYVGIELVAKPLWRAVERAATAQLNNLCFIQADARLACRQIGDKALQTVYIHFPAPLLRKRQRNQLLIGLPILSQLERGLVPGGRLSFMSDQPDLYEQLLSLIPATPQLQLLNPEAWSLPLSNLLKSHYHRRWEARGRPILRAEFIGVMCRNSG</sequence>
<evidence type="ECO:0000313" key="9">
    <source>
        <dbReference type="Proteomes" id="UP000220527"/>
    </source>
</evidence>
<feature type="binding site" evidence="7">
    <location>
        <position position="109"/>
    </location>
    <ligand>
        <name>S-adenosyl-L-methionine</name>
        <dbReference type="ChEBI" id="CHEBI:59789"/>
    </ligand>
</feature>
<dbReference type="Gene3D" id="3.40.50.150">
    <property type="entry name" value="Vaccinia Virus protein VP39"/>
    <property type="match status" value="1"/>
</dbReference>
<dbReference type="EC" id="2.1.1.33" evidence="7"/>
<name>A0A2A6RFA1_9CHLR</name>
<keyword evidence="3 7" id="KW-0489">Methyltransferase</keyword>
<evidence type="ECO:0000256" key="6">
    <source>
        <dbReference type="ARBA" id="ARBA00022694"/>
    </source>
</evidence>
<evidence type="ECO:0000256" key="1">
    <source>
        <dbReference type="ARBA" id="ARBA00000142"/>
    </source>
</evidence>
<evidence type="ECO:0000256" key="5">
    <source>
        <dbReference type="ARBA" id="ARBA00022691"/>
    </source>
</evidence>
<dbReference type="PANTHER" id="PTHR23417:SF14">
    <property type="entry name" value="PENTACOTRIPEPTIDE-REPEAT REGION OF PRORP DOMAIN-CONTAINING PROTEIN"/>
    <property type="match status" value="1"/>
</dbReference>
<comment type="catalytic activity">
    <reaction evidence="1 7">
        <text>guanosine(46) in tRNA + S-adenosyl-L-methionine = N(7)-methylguanosine(46) in tRNA + S-adenosyl-L-homocysteine</text>
        <dbReference type="Rhea" id="RHEA:42708"/>
        <dbReference type="Rhea" id="RHEA-COMP:10188"/>
        <dbReference type="Rhea" id="RHEA-COMP:10189"/>
        <dbReference type="ChEBI" id="CHEBI:57856"/>
        <dbReference type="ChEBI" id="CHEBI:59789"/>
        <dbReference type="ChEBI" id="CHEBI:74269"/>
        <dbReference type="ChEBI" id="CHEBI:74480"/>
        <dbReference type="EC" id="2.1.1.33"/>
    </reaction>
</comment>
<comment type="pathway">
    <text evidence="7">tRNA modification; N(7)-methylguanine-tRNA biosynthesis.</text>
</comment>
<evidence type="ECO:0000256" key="3">
    <source>
        <dbReference type="ARBA" id="ARBA00022603"/>
    </source>
</evidence>
<feature type="binding site" evidence="7">
    <location>
        <position position="82"/>
    </location>
    <ligand>
        <name>S-adenosyl-L-methionine</name>
        <dbReference type="ChEBI" id="CHEBI:59789"/>
    </ligand>
</feature>
<keyword evidence="5 7" id="KW-0949">S-adenosyl-L-methionine</keyword>
<evidence type="ECO:0000256" key="2">
    <source>
        <dbReference type="ARBA" id="ARBA00003015"/>
    </source>
</evidence>
<dbReference type="CDD" id="cd02440">
    <property type="entry name" value="AdoMet_MTases"/>
    <property type="match status" value="1"/>
</dbReference>
<evidence type="ECO:0000256" key="7">
    <source>
        <dbReference type="HAMAP-Rule" id="MF_01057"/>
    </source>
</evidence>
<evidence type="ECO:0000313" key="8">
    <source>
        <dbReference type="EMBL" id="PDW01559.1"/>
    </source>
</evidence>
<organism evidence="8 9">
    <name type="scientific">Candidatus Viridilinea mediisalina</name>
    <dbReference type="NCBI Taxonomy" id="2024553"/>
    <lineage>
        <taxon>Bacteria</taxon>
        <taxon>Bacillati</taxon>
        <taxon>Chloroflexota</taxon>
        <taxon>Chloroflexia</taxon>
        <taxon>Chloroflexales</taxon>
        <taxon>Chloroflexineae</taxon>
        <taxon>Oscillochloridaceae</taxon>
        <taxon>Candidatus Viridilinea</taxon>
    </lineage>
</organism>
<dbReference type="HAMAP" id="MF_01057">
    <property type="entry name" value="tRNA_methyltr_TrmB"/>
    <property type="match status" value="1"/>
</dbReference>
<dbReference type="InterPro" id="IPR003358">
    <property type="entry name" value="tRNA_(Gua-N-7)_MeTrfase_Trmb"/>
</dbReference>
<accession>A0A2A6RFA1</accession>
<dbReference type="Proteomes" id="UP000220527">
    <property type="component" value="Unassembled WGS sequence"/>
</dbReference>
<comment type="similarity">
    <text evidence="7">Belongs to the class I-like SAM-binding methyltransferase superfamily. TrmB family.</text>
</comment>
<evidence type="ECO:0000256" key="4">
    <source>
        <dbReference type="ARBA" id="ARBA00022679"/>
    </source>
</evidence>
<feature type="binding site" evidence="7">
    <location>
        <position position="167"/>
    </location>
    <ligand>
        <name>substrate</name>
    </ligand>
</feature>
<keyword evidence="4 7" id="KW-0808">Transferase</keyword>
<reference evidence="9" key="1">
    <citation type="submission" date="2017-08" db="EMBL/GenBank/DDBJ databases">
        <authorList>
            <person name="Grouzdev D.S."/>
            <person name="Gaisin V.A."/>
            <person name="Rysina M.S."/>
            <person name="Gorlenko V.M."/>
        </authorList>
    </citation>
    <scope>NUCLEOTIDE SEQUENCE [LARGE SCALE GENOMIC DNA]</scope>
    <source>
        <strain evidence="9">Kir15-3F</strain>
    </source>
</reference>
<dbReference type="EMBL" id="NQWI01000128">
    <property type="protein sequence ID" value="PDW01559.1"/>
    <property type="molecule type" value="Genomic_DNA"/>
</dbReference>
<protein>
    <recommendedName>
        <fullName evidence="7">tRNA (guanine-N(7)-)-methyltransferase</fullName>
        <ecNumber evidence="7">2.1.1.33</ecNumber>
    </recommendedName>
    <alternativeName>
        <fullName evidence="7">tRNA (guanine(46)-N(7))-methyltransferase</fullName>
    </alternativeName>
    <alternativeName>
        <fullName evidence="7">tRNA(m7G46)-methyltransferase</fullName>
    </alternativeName>
</protein>
<dbReference type="InterPro" id="IPR029063">
    <property type="entry name" value="SAM-dependent_MTases_sf"/>
</dbReference>
<comment type="caution">
    <text evidence="8">The sequence shown here is derived from an EMBL/GenBank/DDBJ whole genome shotgun (WGS) entry which is preliminary data.</text>
</comment>
<dbReference type="GO" id="GO:0043527">
    <property type="term" value="C:tRNA methyltransferase complex"/>
    <property type="evidence" value="ECO:0007669"/>
    <property type="project" value="TreeGrafter"/>
</dbReference>
<dbReference type="AlphaFoldDB" id="A0A2A6RFA1"/>
<feature type="binding site" evidence="7">
    <location>
        <position position="57"/>
    </location>
    <ligand>
        <name>S-adenosyl-L-methionine</name>
        <dbReference type="ChEBI" id="CHEBI:59789"/>
    </ligand>
</feature>
<keyword evidence="6 7" id="KW-0819">tRNA processing</keyword>
<dbReference type="GO" id="GO:0008176">
    <property type="term" value="F:tRNA (guanine(46)-N7)-methyltransferase activity"/>
    <property type="evidence" value="ECO:0007669"/>
    <property type="project" value="UniProtKB-UniRule"/>
</dbReference>
<dbReference type="SUPFAM" id="SSF53335">
    <property type="entry name" value="S-adenosyl-L-methionine-dependent methyltransferases"/>
    <property type="match status" value="1"/>
</dbReference>
<comment type="function">
    <text evidence="2 7">Catalyzes the formation of N(7)-methylguanine at position 46 (m7G46) in tRNA.</text>
</comment>
<gene>
    <name evidence="7" type="primary">trmB</name>
    <name evidence="8" type="ORF">CJ255_18545</name>
</gene>
<dbReference type="PANTHER" id="PTHR23417">
    <property type="entry name" value="3-DEOXY-D-MANNO-OCTULOSONIC-ACID TRANSFERASE/TRNA GUANINE-N 7 - -METHYLTRANSFERASE"/>
    <property type="match status" value="1"/>
</dbReference>
<proteinExistence type="inferred from homology"/>
<dbReference type="Pfam" id="PF02390">
    <property type="entry name" value="Methyltransf_4"/>
    <property type="match status" value="1"/>
</dbReference>
<keyword evidence="9" id="KW-1185">Reference proteome</keyword>
<comment type="caution">
    <text evidence="7">Lacks conserved residue(s) required for the propagation of feature annotation.</text>
</comment>
<dbReference type="OrthoDB" id="9802090at2"/>
<dbReference type="RefSeq" id="WP_097645585.1">
    <property type="nucleotide sequence ID" value="NZ_NQWI01000128.1"/>
</dbReference>
<dbReference type="PROSITE" id="PS51625">
    <property type="entry name" value="SAM_MT_TRMB"/>
    <property type="match status" value="1"/>
</dbReference>